<evidence type="ECO:0000256" key="1">
    <source>
        <dbReference type="ARBA" id="ARBA00004651"/>
    </source>
</evidence>
<evidence type="ECO:0000256" key="2">
    <source>
        <dbReference type="ARBA" id="ARBA00011557"/>
    </source>
</evidence>
<dbReference type="GO" id="GO:0005886">
    <property type="term" value="C:plasma membrane"/>
    <property type="evidence" value="ECO:0007669"/>
    <property type="project" value="UniProtKB-SubCell"/>
</dbReference>
<evidence type="ECO:0000256" key="4">
    <source>
        <dbReference type="ARBA" id="ARBA00022448"/>
    </source>
</evidence>
<keyword evidence="7 9" id="KW-1133">Transmembrane helix</keyword>
<name>A0A073JCG5_9RHOB</name>
<evidence type="ECO:0000256" key="9">
    <source>
        <dbReference type="RuleBase" id="RU363032"/>
    </source>
</evidence>
<dbReference type="AlphaFoldDB" id="A0A073JCG5"/>
<feature type="transmembrane region" description="Helical" evidence="9">
    <location>
        <begin position="173"/>
        <end position="194"/>
    </location>
</feature>
<dbReference type="Pfam" id="PF00528">
    <property type="entry name" value="BPD_transp_1"/>
    <property type="match status" value="1"/>
</dbReference>
<comment type="subunit">
    <text evidence="2 10">The complex is composed of two ATP-binding proteins (UgpC), two transmembrane proteins (UgpA and UgpE) and a solute-binding protein (UgpB).</text>
</comment>
<evidence type="ECO:0000256" key="10">
    <source>
        <dbReference type="RuleBase" id="RU363056"/>
    </source>
</evidence>
<dbReference type="PANTHER" id="PTHR43744">
    <property type="entry name" value="ABC TRANSPORTER PERMEASE PROTEIN MG189-RELATED-RELATED"/>
    <property type="match status" value="1"/>
</dbReference>
<dbReference type="InterPro" id="IPR035906">
    <property type="entry name" value="MetI-like_sf"/>
</dbReference>
<keyword evidence="10" id="KW-0997">Cell inner membrane</keyword>
<dbReference type="Gene3D" id="1.10.3720.10">
    <property type="entry name" value="MetI-like"/>
    <property type="match status" value="1"/>
</dbReference>
<dbReference type="EMBL" id="JAMD01000006">
    <property type="protein sequence ID" value="KEJ95427.1"/>
    <property type="molecule type" value="Genomic_DNA"/>
</dbReference>
<dbReference type="OrthoDB" id="9815445at2"/>
<evidence type="ECO:0000256" key="5">
    <source>
        <dbReference type="ARBA" id="ARBA00022475"/>
    </source>
</evidence>
<feature type="transmembrane region" description="Helical" evidence="9">
    <location>
        <begin position="230"/>
        <end position="251"/>
    </location>
</feature>
<evidence type="ECO:0000256" key="6">
    <source>
        <dbReference type="ARBA" id="ARBA00022692"/>
    </source>
</evidence>
<proteinExistence type="inferred from homology"/>
<evidence type="ECO:0000313" key="11">
    <source>
        <dbReference type="EMBL" id="KEJ95427.1"/>
    </source>
</evidence>
<dbReference type="InterPro" id="IPR000515">
    <property type="entry name" value="MetI-like"/>
</dbReference>
<comment type="function">
    <text evidence="10">Part of the ABC transporter complex UgpBAEC involved in sn-glycerol-3-phosphate (G3P) import. Probably responsible for the translocation of the substrate across the membrane.</text>
</comment>
<evidence type="ECO:0000256" key="7">
    <source>
        <dbReference type="ARBA" id="ARBA00022989"/>
    </source>
</evidence>
<keyword evidence="12" id="KW-1185">Reference proteome</keyword>
<organism evidence="11 12">
    <name type="scientific">Pseudosulfitobacter pseudonitzschiae</name>
    <dbReference type="NCBI Taxonomy" id="1402135"/>
    <lineage>
        <taxon>Bacteria</taxon>
        <taxon>Pseudomonadati</taxon>
        <taxon>Pseudomonadota</taxon>
        <taxon>Alphaproteobacteria</taxon>
        <taxon>Rhodobacterales</taxon>
        <taxon>Roseobacteraceae</taxon>
        <taxon>Pseudosulfitobacter</taxon>
    </lineage>
</organism>
<comment type="subcellular location">
    <subcellularLocation>
        <location evidence="10">Cell inner membrane</location>
        <topology evidence="10">Multi-pass membrane protein</topology>
    </subcellularLocation>
    <subcellularLocation>
        <location evidence="1 9">Cell membrane</location>
        <topology evidence="1 9">Multi-pass membrane protein</topology>
    </subcellularLocation>
</comment>
<dbReference type="RefSeq" id="WP_051694370.1">
    <property type="nucleotide sequence ID" value="NZ_CP086764.1"/>
</dbReference>
<feature type="transmembrane region" description="Helical" evidence="9">
    <location>
        <begin position="130"/>
        <end position="147"/>
    </location>
</feature>
<keyword evidence="6 9" id="KW-0812">Transmembrane</keyword>
<dbReference type="Proteomes" id="UP000027746">
    <property type="component" value="Unassembled WGS sequence"/>
</dbReference>
<protein>
    <recommendedName>
        <fullName evidence="3 10">sn-glycerol-3-phosphate transport system permease protein UgpE</fullName>
    </recommendedName>
</protein>
<feature type="transmembrane region" description="Helical" evidence="9">
    <location>
        <begin position="97"/>
        <end position="118"/>
    </location>
</feature>
<keyword evidence="4 9" id="KW-0813">Transport</keyword>
<accession>A0A073JCG5</accession>
<gene>
    <name evidence="10" type="primary">ugpE</name>
    <name evidence="11" type="ORF">SUH3_20800</name>
</gene>
<comment type="caution">
    <text evidence="10">Lacks conserved residue(s) required for the propagation of feature annotation.</text>
</comment>
<dbReference type="PANTHER" id="PTHR43744:SF8">
    <property type="entry name" value="SN-GLYCEROL-3-PHOSPHATE TRANSPORT SYSTEM PERMEASE PROTEIN UGPE"/>
    <property type="match status" value="1"/>
</dbReference>
<sequence>MMIVGHILVLAICLSILFPMAIVLSTAFKPMNEIYAGGLLPQAPTFENFARLFEKTAFGWYIWNSSGTTLLRVIGQLIIGVLAAYAFARFRFPYRDVLFALVLGAMMIPQVLTMLPIYIMMAQLGWFDTWWALIVPNLATPIAVFLLRQHMMSFPNELIDAAQMDGAGHWTTLWRVIVPNLGPAMAALTIIIFIDSWNEYFWPLLVTESAHSRTIQIGLREFLQEDMNDYGALMAGIIVASIPAIAVFLFFQRRVMDTFVSSGLKG</sequence>
<comment type="caution">
    <text evidence="11">The sequence shown here is derived from an EMBL/GenBank/DDBJ whole genome shotgun (WGS) entry which is preliminary data.</text>
</comment>
<evidence type="ECO:0000313" key="12">
    <source>
        <dbReference type="Proteomes" id="UP000027746"/>
    </source>
</evidence>
<dbReference type="CDD" id="cd06261">
    <property type="entry name" value="TM_PBP2"/>
    <property type="match status" value="1"/>
</dbReference>
<keyword evidence="8 9" id="KW-0472">Membrane</keyword>
<comment type="similarity">
    <text evidence="9">Belongs to the binding-protein-dependent transport system permease family.</text>
</comment>
<evidence type="ECO:0000256" key="8">
    <source>
        <dbReference type="ARBA" id="ARBA00023136"/>
    </source>
</evidence>
<reference evidence="11 12" key="1">
    <citation type="submission" date="2014-01" db="EMBL/GenBank/DDBJ databases">
        <title>Sulfitobacter sp. H3 (MCCC 1A00686) Genome Sequencing.</title>
        <authorList>
            <person name="Lai Q."/>
            <person name="Hong Z."/>
        </authorList>
    </citation>
    <scope>NUCLEOTIDE SEQUENCE [LARGE SCALE GENOMIC DNA]</scope>
    <source>
        <strain evidence="11 12">H3</strain>
    </source>
</reference>
<keyword evidence="5 10" id="KW-1003">Cell membrane</keyword>
<evidence type="ECO:0000256" key="3">
    <source>
        <dbReference type="ARBA" id="ARBA00020515"/>
    </source>
</evidence>
<feature type="transmembrane region" description="Helical" evidence="9">
    <location>
        <begin position="69"/>
        <end position="88"/>
    </location>
</feature>
<dbReference type="PROSITE" id="PS50928">
    <property type="entry name" value="ABC_TM1"/>
    <property type="match status" value="1"/>
</dbReference>
<dbReference type="GO" id="GO:0055085">
    <property type="term" value="P:transmembrane transport"/>
    <property type="evidence" value="ECO:0007669"/>
    <property type="project" value="InterPro"/>
</dbReference>
<dbReference type="SUPFAM" id="SSF161098">
    <property type="entry name" value="MetI-like"/>
    <property type="match status" value="1"/>
</dbReference>